<dbReference type="CDD" id="cd02970">
    <property type="entry name" value="PRX_like2"/>
    <property type="match status" value="1"/>
</dbReference>
<evidence type="ECO:0000256" key="9">
    <source>
        <dbReference type="ARBA" id="ARBA00038489"/>
    </source>
</evidence>
<evidence type="ECO:0000256" key="7">
    <source>
        <dbReference type="ARBA" id="ARBA00023284"/>
    </source>
</evidence>
<evidence type="ECO:0000256" key="8">
    <source>
        <dbReference type="ARBA" id="ARBA00032824"/>
    </source>
</evidence>
<proteinExistence type="inferred from homology"/>
<dbReference type="InterPro" id="IPR036249">
    <property type="entry name" value="Thioredoxin-like_sf"/>
</dbReference>
<dbReference type="InterPro" id="IPR000866">
    <property type="entry name" value="AhpC/TSA"/>
</dbReference>
<dbReference type="InterPro" id="IPR050924">
    <property type="entry name" value="Peroxiredoxin_BCP/PrxQ"/>
</dbReference>
<evidence type="ECO:0000256" key="11">
    <source>
        <dbReference type="ARBA" id="ARBA00049091"/>
    </source>
</evidence>
<organism evidence="13 14">
    <name type="scientific">Sphingobacterium arenae</name>
    <dbReference type="NCBI Taxonomy" id="1280598"/>
    <lineage>
        <taxon>Bacteria</taxon>
        <taxon>Pseudomonadati</taxon>
        <taxon>Bacteroidota</taxon>
        <taxon>Sphingobacteriia</taxon>
        <taxon>Sphingobacteriales</taxon>
        <taxon>Sphingobacteriaceae</taxon>
        <taxon>Sphingobacterium</taxon>
    </lineage>
</organism>
<evidence type="ECO:0000256" key="1">
    <source>
        <dbReference type="ARBA" id="ARBA00003330"/>
    </source>
</evidence>
<evidence type="ECO:0000256" key="10">
    <source>
        <dbReference type="ARBA" id="ARBA00042639"/>
    </source>
</evidence>
<feature type="domain" description="Thioredoxin" evidence="12">
    <location>
        <begin position="67"/>
        <end position="235"/>
    </location>
</feature>
<dbReference type="Pfam" id="PF00578">
    <property type="entry name" value="AhpC-TSA"/>
    <property type="match status" value="1"/>
</dbReference>
<dbReference type="PANTHER" id="PTHR42801">
    <property type="entry name" value="THIOREDOXIN-DEPENDENT PEROXIDE REDUCTASE"/>
    <property type="match status" value="1"/>
</dbReference>
<dbReference type="Proteomes" id="UP000606494">
    <property type="component" value="Unassembled WGS sequence"/>
</dbReference>
<evidence type="ECO:0000313" key="14">
    <source>
        <dbReference type="Proteomes" id="UP000606494"/>
    </source>
</evidence>
<dbReference type="Gene3D" id="3.40.30.10">
    <property type="entry name" value="Glutaredoxin"/>
    <property type="match status" value="1"/>
</dbReference>
<dbReference type="InterPro" id="IPR013766">
    <property type="entry name" value="Thioredoxin_domain"/>
</dbReference>
<evidence type="ECO:0000259" key="12">
    <source>
        <dbReference type="PROSITE" id="PS51352"/>
    </source>
</evidence>
<evidence type="ECO:0000256" key="4">
    <source>
        <dbReference type="ARBA" id="ARBA00022862"/>
    </source>
</evidence>
<protein>
    <recommendedName>
        <fullName evidence="2">thioredoxin-dependent peroxiredoxin</fullName>
        <ecNumber evidence="2">1.11.1.24</ecNumber>
    </recommendedName>
    <alternativeName>
        <fullName evidence="8">Thioredoxin peroxidase</fullName>
    </alternativeName>
    <alternativeName>
        <fullName evidence="10">Thioredoxin-dependent peroxiredoxin Bcp</fullName>
    </alternativeName>
</protein>
<dbReference type="PROSITE" id="PS51352">
    <property type="entry name" value="THIOREDOXIN_2"/>
    <property type="match status" value="1"/>
</dbReference>
<evidence type="ECO:0000256" key="5">
    <source>
        <dbReference type="ARBA" id="ARBA00023002"/>
    </source>
</evidence>
<keyword evidence="3" id="KW-0575">Peroxidase</keyword>
<evidence type="ECO:0000256" key="3">
    <source>
        <dbReference type="ARBA" id="ARBA00022559"/>
    </source>
</evidence>
<evidence type="ECO:0000256" key="6">
    <source>
        <dbReference type="ARBA" id="ARBA00023157"/>
    </source>
</evidence>
<keyword evidence="6" id="KW-1015">Disulfide bond</keyword>
<accession>A0ABR7Y9G0</accession>
<keyword evidence="5" id="KW-0560">Oxidoreductase</keyword>
<name>A0ABR7Y9G0_9SPHI</name>
<reference evidence="13 14" key="1">
    <citation type="submission" date="2020-08" db="EMBL/GenBank/DDBJ databases">
        <title>Sphingobacterium sp. DN00404 isolated from aquaculture water.</title>
        <authorList>
            <person name="Zhang M."/>
        </authorList>
    </citation>
    <scope>NUCLEOTIDE SEQUENCE [LARGE SCALE GENOMIC DNA]</scope>
    <source>
        <strain evidence="13 14">KCTC 32294</strain>
    </source>
</reference>
<dbReference type="SUPFAM" id="SSF52833">
    <property type="entry name" value="Thioredoxin-like"/>
    <property type="match status" value="1"/>
</dbReference>
<gene>
    <name evidence="13" type="ORF">H8B17_20370</name>
</gene>
<comment type="caution">
    <text evidence="13">The sequence shown here is derived from an EMBL/GenBank/DDBJ whole genome shotgun (WGS) entry which is preliminary data.</text>
</comment>
<sequence>MKMMRTINLQALLCVMILTGLITILTPAITMAQDNMDKENKMEMSSGMNMEEPMYRIPEKPEDISPLLIGESIPRVTLKDGKGLAFDLNKAVASKPTILVFYRGGWCPYCTKQLSGLQELTPELEKMGYQLLAISTDSPEGLMESANEKQFDYTLLSDADLQVSKKFGLAYKAPKGYWEMLPKTSGGMNKELLLPVPSVFILDKAGKIHYEYINPDFKQRLSPELLKAVATTIYNEL</sequence>
<keyword evidence="14" id="KW-1185">Reference proteome</keyword>
<comment type="function">
    <text evidence="1">Thiol-specific peroxidase that catalyzes the reduction of hydrogen peroxide and organic hydroperoxides to water and alcohols, respectively. Plays a role in cell protection against oxidative stress by detoxifying peroxides and as sensor of hydrogen peroxide-mediated signaling events.</text>
</comment>
<evidence type="ECO:0000256" key="2">
    <source>
        <dbReference type="ARBA" id="ARBA00013017"/>
    </source>
</evidence>
<dbReference type="EMBL" id="JACNYK010000010">
    <property type="protein sequence ID" value="MBD1427941.1"/>
    <property type="molecule type" value="Genomic_DNA"/>
</dbReference>
<evidence type="ECO:0000313" key="13">
    <source>
        <dbReference type="EMBL" id="MBD1427941.1"/>
    </source>
</evidence>
<comment type="similarity">
    <text evidence="9">Belongs to the peroxiredoxin family. BCP/PrxQ subfamily.</text>
</comment>
<comment type="catalytic activity">
    <reaction evidence="11">
        <text>a hydroperoxide + [thioredoxin]-dithiol = an alcohol + [thioredoxin]-disulfide + H2O</text>
        <dbReference type="Rhea" id="RHEA:62620"/>
        <dbReference type="Rhea" id="RHEA-COMP:10698"/>
        <dbReference type="Rhea" id="RHEA-COMP:10700"/>
        <dbReference type="ChEBI" id="CHEBI:15377"/>
        <dbReference type="ChEBI" id="CHEBI:29950"/>
        <dbReference type="ChEBI" id="CHEBI:30879"/>
        <dbReference type="ChEBI" id="CHEBI:35924"/>
        <dbReference type="ChEBI" id="CHEBI:50058"/>
        <dbReference type="EC" id="1.11.1.24"/>
    </reaction>
</comment>
<dbReference type="EC" id="1.11.1.24" evidence="2"/>
<keyword evidence="4" id="KW-0049">Antioxidant</keyword>
<dbReference type="PANTHER" id="PTHR42801:SF7">
    <property type="entry name" value="SLL1159 PROTEIN"/>
    <property type="match status" value="1"/>
</dbReference>
<keyword evidence="7" id="KW-0676">Redox-active center</keyword>